<evidence type="ECO:0000313" key="4">
    <source>
        <dbReference type="EMBL" id="CAF4986041.1"/>
    </source>
</evidence>
<feature type="non-terminal residue" evidence="1">
    <location>
        <position position="50"/>
    </location>
</feature>
<sequence>ESWVNREIAEPLKMYKHEILALFDFLIPQCIDHVRHVTKEVNPTGDSNLV</sequence>
<organism evidence="1 5">
    <name type="scientific">Rotaria magnacalcarata</name>
    <dbReference type="NCBI Taxonomy" id="392030"/>
    <lineage>
        <taxon>Eukaryota</taxon>
        <taxon>Metazoa</taxon>
        <taxon>Spiralia</taxon>
        <taxon>Gnathifera</taxon>
        <taxon>Rotifera</taxon>
        <taxon>Eurotatoria</taxon>
        <taxon>Bdelloidea</taxon>
        <taxon>Philodinida</taxon>
        <taxon>Philodinidae</taxon>
        <taxon>Rotaria</taxon>
    </lineage>
</organism>
<reference evidence="1" key="1">
    <citation type="submission" date="2021-02" db="EMBL/GenBank/DDBJ databases">
        <authorList>
            <person name="Nowell W R."/>
        </authorList>
    </citation>
    <scope>NUCLEOTIDE SEQUENCE</scope>
</reference>
<evidence type="ECO:0000313" key="5">
    <source>
        <dbReference type="Proteomes" id="UP000676336"/>
    </source>
</evidence>
<dbReference type="EMBL" id="CAJOBJ010197537">
    <property type="protein sequence ID" value="CAF4973322.1"/>
    <property type="molecule type" value="Genomic_DNA"/>
</dbReference>
<dbReference type="EMBL" id="CAJOBI010199258">
    <property type="protein sequence ID" value="CAF4986041.1"/>
    <property type="molecule type" value="Genomic_DNA"/>
</dbReference>
<evidence type="ECO:0000313" key="2">
    <source>
        <dbReference type="EMBL" id="CAF4822274.1"/>
    </source>
</evidence>
<protein>
    <submittedName>
        <fullName evidence="1">Uncharacterized protein</fullName>
    </submittedName>
</protein>
<gene>
    <name evidence="2" type="ORF">GIL414_LOCUS48067</name>
    <name evidence="3" type="ORF">GIL414_LOCUS55558</name>
    <name evidence="1" type="ORF">SMN809_LOCUS45795</name>
    <name evidence="4" type="ORF">SMN809_LOCUS55996</name>
</gene>
<accession>A0A8S3AUD4</accession>
<dbReference type="Proteomes" id="UP000676336">
    <property type="component" value="Unassembled WGS sequence"/>
</dbReference>
<dbReference type="EMBL" id="CAJOBJ010154951">
    <property type="protein sequence ID" value="CAF4822274.1"/>
    <property type="molecule type" value="Genomic_DNA"/>
</dbReference>
<comment type="caution">
    <text evidence="1">The sequence shown here is derived from an EMBL/GenBank/DDBJ whole genome shotgun (WGS) entry which is preliminary data.</text>
</comment>
<dbReference type="Proteomes" id="UP000681720">
    <property type="component" value="Unassembled WGS sequence"/>
</dbReference>
<dbReference type="EMBL" id="CAJOBI010140810">
    <property type="protein sequence ID" value="CAF4767341.1"/>
    <property type="molecule type" value="Genomic_DNA"/>
</dbReference>
<name>A0A8S3AUD4_9BILA</name>
<evidence type="ECO:0000313" key="1">
    <source>
        <dbReference type="EMBL" id="CAF4767341.1"/>
    </source>
</evidence>
<dbReference type="AlphaFoldDB" id="A0A8S3AUD4"/>
<feature type="non-terminal residue" evidence="1">
    <location>
        <position position="1"/>
    </location>
</feature>
<evidence type="ECO:0000313" key="3">
    <source>
        <dbReference type="EMBL" id="CAF4973322.1"/>
    </source>
</evidence>
<proteinExistence type="predicted"/>